<sequence length="80" mass="8940">MMSISMKNLFGLVLIAQAILLLIFLAVKTGFVPFYTLQLNLTKQYSSKMDMKIHLSNITDSTQKAGSNDELSSNVTRKPE</sequence>
<dbReference type="AlphaFoldDB" id="A0A0B6YRD2"/>
<dbReference type="EMBL" id="HACG01011837">
    <property type="protein sequence ID" value="CEK58702.1"/>
    <property type="molecule type" value="Transcribed_RNA"/>
</dbReference>
<gene>
    <name evidence="1" type="primary">ORF33927</name>
</gene>
<reference evidence="1" key="1">
    <citation type="submission" date="2014-12" db="EMBL/GenBank/DDBJ databases">
        <title>Insight into the proteome of Arion vulgaris.</title>
        <authorList>
            <person name="Aradska J."/>
            <person name="Bulat T."/>
            <person name="Smidak R."/>
            <person name="Sarate P."/>
            <person name="Gangsoo J."/>
            <person name="Sialana F."/>
            <person name="Bilban M."/>
            <person name="Lubec G."/>
        </authorList>
    </citation>
    <scope>NUCLEOTIDE SEQUENCE</scope>
    <source>
        <tissue evidence="1">Skin</tissue>
    </source>
</reference>
<organism evidence="1">
    <name type="scientific">Arion vulgaris</name>
    <dbReference type="NCBI Taxonomy" id="1028688"/>
    <lineage>
        <taxon>Eukaryota</taxon>
        <taxon>Metazoa</taxon>
        <taxon>Spiralia</taxon>
        <taxon>Lophotrochozoa</taxon>
        <taxon>Mollusca</taxon>
        <taxon>Gastropoda</taxon>
        <taxon>Heterobranchia</taxon>
        <taxon>Euthyneura</taxon>
        <taxon>Panpulmonata</taxon>
        <taxon>Eupulmonata</taxon>
        <taxon>Stylommatophora</taxon>
        <taxon>Helicina</taxon>
        <taxon>Arionoidea</taxon>
        <taxon>Arionidae</taxon>
        <taxon>Arion</taxon>
    </lineage>
</organism>
<feature type="non-terminal residue" evidence="1">
    <location>
        <position position="80"/>
    </location>
</feature>
<proteinExistence type="predicted"/>
<protein>
    <submittedName>
        <fullName evidence="1">Uncharacterized protein</fullName>
    </submittedName>
</protein>
<evidence type="ECO:0000313" key="1">
    <source>
        <dbReference type="EMBL" id="CEK58702.1"/>
    </source>
</evidence>
<name>A0A0B6YRD2_9EUPU</name>
<accession>A0A0B6YRD2</accession>